<dbReference type="PROSITE" id="PS50048">
    <property type="entry name" value="ZN2_CY6_FUNGAL_2"/>
    <property type="match status" value="1"/>
</dbReference>
<organism evidence="15 16">
    <name type="scientific">Cutaneotrichosporon spelunceum</name>
    <dbReference type="NCBI Taxonomy" id="1672016"/>
    <lineage>
        <taxon>Eukaryota</taxon>
        <taxon>Fungi</taxon>
        <taxon>Dikarya</taxon>
        <taxon>Basidiomycota</taxon>
        <taxon>Agaricomycotina</taxon>
        <taxon>Tremellomycetes</taxon>
        <taxon>Trichosporonales</taxon>
        <taxon>Trichosporonaceae</taxon>
        <taxon>Cutaneotrichosporon</taxon>
    </lineage>
</organism>
<feature type="compositionally biased region" description="Low complexity" evidence="12">
    <location>
        <begin position="11"/>
        <end position="22"/>
    </location>
</feature>
<evidence type="ECO:0000259" key="14">
    <source>
        <dbReference type="PROSITE" id="PS50112"/>
    </source>
</evidence>
<dbReference type="GO" id="GO:0000981">
    <property type="term" value="F:DNA-binding transcription factor activity, RNA polymerase II-specific"/>
    <property type="evidence" value="ECO:0007669"/>
    <property type="project" value="InterPro"/>
</dbReference>
<gene>
    <name evidence="15" type="primary">ERT1</name>
    <name evidence="15" type="ORF">CspeluHIS016_0406850</name>
</gene>
<evidence type="ECO:0000256" key="7">
    <source>
        <dbReference type="ARBA" id="ARBA00023125"/>
    </source>
</evidence>
<keyword evidence="10" id="KW-0539">Nucleus</keyword>
<dbReference type="InterPro" id="IPR035965">
    <property type="entry name" value="PAS-like_dom_sf"/>
</dbReference>
<dbReference type="Gene3D" id="4.10.240.10">
    <property type="entry name" value="Zn(2)-C6 fungal-type DNA-binding domain"/>
    <property type="match status" value="1"/>
</dbReference>
<dbReference type="InterPro" id="IPR056751">
    <property type="entry name" value="PAS_13"/>
</dbReference>
<comment type="subcellular location">
    <subcellularLocation>
        <location evidence="1">Nucleus</location>
    </subcellularLocation>
</comment>
<evidence type="ECO:0000256" key="11">
    <source>
        <dbReference type="ARBA" id="ARBA00040903"/>
    </source>
</evidence>
<evidence type="ECO:0000313" key="16">
    <source>
        <dbReference type="Proteomes" id="UP001222932"/>
    </source>
</evidence>
<dbReference type="SMART" id="SM00066">
    <property type="entry name" value="GAL4"/>
    <property type="match status" value="1"/>
</dbReference>
<dbReference type="InterPro" id="IPR036864">
    <property type="entry name" value="Zn2-C6_fun-type_DNA-bd_sf"/>
</dbReference>
<protein>
    <recommendedName>
        <fullName evidence="11">Transcription activator of gluconeogenesis ERT1</fullName>
    </recommendedName>
</protein>
<comment type="similarity">
    <text evidence="2">Belongs to the ERT1/acuK family.</text>
</comment>
<dbReference type="PANTHER" id="PTHR47659">
    <property type="entry name" value="ZN(II)2CYS6 TRANSCRIPTION FACTOR (EUROFUNG)-RELATED"/>
    <property type="match status" value="1"/>
</dbReference>
<keyword evidence="4" id="KW-0479">Metal-binding</keyword>
<dbReference type="EMBL" id="BTCM01000004">
    <property type="protein sequence ID" value="GMK57851.1"/>
    <property type="molecule type" value="Genomic_DNA"/>
</dbReference>
<keyword evidence="9" id="KW-0804">Transcription</keyword>
<evidence type="ECO:0000256" key="10">
    <source>
        <dbReference type="ARBA" id="ARBA00023242"/>
    </source>
</evidence>
<evidence type="ECO:0000256" key="6">
    <source>
        <dbReference type="ARBA" id="ARBA00023015"/>
    </source>
</evidence>
<accession>A0AAD3TVY0</accession>
<feature type="region of interest" description="Disordered" evidence="12">
    <location>
        <begin position="1"/>
        <end position="68"/>
    </location>
</feature>
<evidence type="ECO:0000256" key="9">
    <source>
        <dbReference type="ARBA" id="ARBA00023163"/>
    </source>
</evidence>
<evidence type="ECO:0000256" key="5">
    <source>
        <dbReference type="ARBA" id="ARBA00022833"/>
    </source>
</evidence>
<feature type="compositionally biased region" description="Basic and acidic residues" evidence="12">
    <location>
        <begin position="54"/>
        <end position="66"/>
    </location>
</feature>
<dbReference type="GO" id="GO:0005634">
    <property type="term" value="C:nucleus"/>
    <property type="evidence" value="ECO:0007669"/>
    <property type="project" value="UniProtKB-SubCell"/>
</dbReference>
<dbReference type="InterPro" id="IPR050335">
    <property type="entry name" value="ERT1_acuK_gluconeogen_tf"/>
</dbReference>
<evidence type="ECO:0000313" key="15">
    <source>
        <dbReference type="EMBL" id="GMK57851.1"/>
    </source>
</evidence>
<feature type="compositionally biased region" description="Pro residues" evidence="12">
    <location>
        <begin position="149"/>
        <end position="158"/>
    </location>
</feature>
<dbReference type="CDD" id="cd00067">
    <property type="entry name" value="GAL4"/>
    <property type="match status" value="1"/>
</dbReference>
<dbReference type="PROSITE" id="PS50112">
    <property type="entry name" value="PAS"/>
    <property type="match status" value="1"/>
</dbReference>
<dbReference type="Pfam" id="PF24990">
    <property type="entry name" value="PAS_13"/>
    <property type="match status" value="2"/>
</dbReference>
<reference evidence="15" key="2">
    <citation type="submission" date="2023-06" db="EMBL/GenBank/DDBJ databases">
        <authorList>
            <person name="Kobayashi Y."/>
            <person name="Kayamori A."/>
            <person name="Aoki K."/>
            <person name="Shiwa Y."/>
            <person name="Fujita N."/>
            <person name="Sugita T."/>
            <person name="Iwasaki W."/>
            <person name="Tanaka N."/>
            <person name="Takashima M."/>
        </authorList>
    </citation>
    <scope>NUCLEOTIDE SEQUENCE</scope>
    <source>
        <strain evidence="15">HIS016</strain>
    </source>
</reference>
<evidence type="ECO:0000256" key="8">
    <source>
        <dbReference type="ARBA" id="ARBA00023159"/>
    </source>
</evidence>
<dbReference type="InterPro" id="IPR000014">
    <property type="entry name" value="PAS"/>
</dbReference>
<keyword evidence="16" id="KW-1185">Reference proteome</keyword>
<dbReference type="AlphaFoldDB" id="A0AAD3TVY0"/>
<sequence>MTDAIAARQGAWSSVSATTAAARKLSKSESESSSSPSSVANQPSKAGPVRSPTRKGEAKRNADGKVTRKKVAKACLACQKSHLTCDESRPCNRCTKKGIGDQCVEGVRKKAKYLMEGDERARPAVPAAPAAPAAPAPAAPVAVPAVQPAAPPSAPPVFPSNSSPNHGGSFGHVPVSMLPGVVVPPPNLDPVRVPDNIWLTAPLPEVQTTTTQTLDWSAQDTNPFNFTASAAANLEYEMFDSMFGSLSPSFPLGDLGNTTDSSTPSVWSNLGLPDPGKASHPPSVTDLLGNNDSGLHPALGADFSPTSMFPSTWSGNDEMSAIPHIEVETKPSKLTPEDVYRTVLKPYDYTEGYHILMQYLTKNYEKNDILRVVRALAAFRPSLIALQMPMSEDDEIFLERSFQRTLIELEKLISYSATPTVVWRRTGEIVCVSPEFCQLVGKTEEEIVRNRTCIYQLFSKADTIEYWENFAEHAFENTTQNFFQATTLESGAKTVPCAACFTIRRDVFDLPSVIIGQFLPIPTEALEKTV</sequence>
<keyword evidence="6" id="KW-0805">Transcription regulation</keyword>
<evidence type="ECO:0000259" key="13">
    <source>
        <dbReference type="PROSITE" id="PS50048"/>
    </source>
</evidence>
<dbReference type="GO" id="GO:0006094">
    <property type="term" value="P:gluconeogenesis"/>
    <property type="evidence" value="ECO:0007669"/>
    <property type="project" value="UniProtKB-KW"/>
</dbReference>
<keyword evidence="7" id="KW-0238">DNA-binding</keyword>
<dbReference type="SUPFAM" id="SSF57701">
    <property type="entry name" value="Zn2/Cys6 DNA-binding domain"/>
    <property type="match status" value="1"/>
</dbReference>
<dbReference type="GO" id="GO:0000977">
    <property type="term" value="F:RNA polymerase II transcription regulatory region sequence-specific DNA binding"/>
    <property type="evidence" value="ECO:0007669"/>
    <property type="project" value="TreeGrafter"/>
</dbReference>
<feature type="domain" description="PAS" evidence="14">
    <location>
        <begin position="405"/>
        <end position="478"/>
    </location>
</feature>
<dbReference type="GO" id="GO:0009267">
    <property type="term" value="P:cellular response to starvation"/>
    <property type="evidence" value="ECO:0007669"/>
    <property type="project" value="TreeGrafter"/>
</dbReference>
<feature type="region of interest" description="Disordered" evidence="12">
    <location>
        <begin position="146"/>
        <end position="165"/>
    </location>
</feature>
<keyword evidence="5" id="KW-0862">Zinc</keyword>
<dbReference type="InterPro" id="IPR001138">
    <property type="entry name" value="Zn2Cys6_DnaBD"/>
</dbReference>
<keyword evidence="3" id="KW-0312">Gluconeogenesis</keyword>
<evidence type="ECO:0000256" key="4">
    <source>
        <dbReference type="ARBA" id="ARBA00022723"/>
    </source>
</evidence>
<evidence type="ECO:0000256" key="3">
    <source>
        <dbReference type="ARBA" id="ARBA00022432"/>
    </source>
</evidence>
<evidence type="ECO:0000256" key="1">
    <source>
        <dbReference type="ARBA" id="ARBA00004123"/>
    </source>
</evidence>
<proteinExistence type="inferred from homology"/>
<evidence type="ECO:0000256" key="2">
    <source>
        <dbReference type="ARBA" id="ARBA00010855"/>
    </source>
</evidence>
<dbReference type="Proteomes" id="UP001222932">
    <property type="component" value="Unassembled WGS sequence"/>
</dbReference>
<reference evidence="15" key="1">
    <citation type="journal article" date="2023" name="BMC Genomics">
        <title>Chromosome-level genome assemblies of Cutaneotrichosporon spp. (Trichosporonales, Basidiomycota) reveal imbalanced evolution between nucleotide sequences and chromosome synteny.</title>
        <authorList>
            <person name="Kobayashi Y."/>
            <person name="Kayamori A."/>
            <person name="Aoki K."/>
            <person name="Shiwa Y."/>
            <person name="Matsutani M."/>
            <person name="Fujita N."/>
            <person name="Sugita T."/>
            <person name="Iwasaki W."/>
            <person name="Tanaka N."/>
            <person name="Takashima M."/>
        </authorList>
    </citation>
    <scope>NUCLEOTIDE SEQUENCE</scope>
    <source>
        <strain evidence="15">HIS016</strain>
    </source>
</reference>
<keyword evidence="8" id="KW-0010">Activator</keyword>
<feature type="domain" description="Zn(2)-C6 fungal-type" evidence="13">
    <location>
        <begin position="74"/>
        <end position="105"/>
    </location>
</feature>
<dbReference type="GO" id="GO:0008270">
    <property type="term" value="F:zinc ion binding"/>
    <property type="evidence" value="ECO:0007669"/>
    <property type="project" value="InterPro"/>
</dbReference>
<dbReference type="PANTHER" id="PTHR47659:SF1">
    <property type="entry name" value="TRANSCRIPTION ACTIVATOR OF GLUCONEOGENESIS ERT1"/>
    <property type="match status" value="1"/>
</dbReference>
<comment type="caution">
    <text evidence="15">The sequence shown here is derived from an EMBL/GenBank/DDBJ whole genome shotgun (WGS) entry which is preliminary data.</text>
</comment>
<evidence type="ECO:0000256" key="12">
    <source>
        <dbReference type="SAM" id="MobiDB-lite"/>
    </source>
</evidence>
<feature type="compositionally biased region" description="Polar residues" evidence="12">
    <location>
        <begin position="256"/>
        <end position="268"/>
    </location>
</feature>
<feature type="region of interest" description="Disordered" evidence="12">
    <location>
        <begin position="255"/>
        <end position="281"/>
    </location>
</feature>
<name>A0AAD3TVY0_9TREE</name>
<dbReference type="SUPFAM" id="SSF55785">
    <property type="entry name" value="PYP-like sensor domain (PAS domain)"/>
    <property type="match status" value="1"/>
</dbReference>